<reference evidence="3" key="2">
    <citation type="submission" date="2022-01" db="EMBL/GenBank/DDBJ databases">
        <authorList>
            <person name="Yamashiro T."/>
            <person name="Shiraishi A."/>
            <person name="Satake H."/>
            <person name="Nakayama K."/>
        </authorList>
    </citation>
    <scope>NUCLEOTIDE SEQUENCE</scope>
</reference>
<keyword evidence="4" id="KW-1185">Reference proteome</keyword>
<reference evidence="3" key="1">
    <citation type="journal article" date="2022" name="Int. J. Mol. Sci.">
        <title>Draft Genome of Tanacetum Coccineum: Genomic Comparison of Closely Related Tanacetum-Family Plants.</title>
        <authorList>
            <person name="Yamashiro T."/>
            <person name="Shiraishi A."/>
            <person name="Nakayama K."/>
            <person name="Satake H."/>
        </authorList>
    </citation>
    <scope>NUCLEOTIDE SEQUENCE</scope>
</reference>
<proteinExistence type="predicted"/>
<dbReference type="Proteomes" id="UP001151760">
    <property type="component" value="Unassembled WGS sequence"/>
</dbReference>
<gene>
    <name evidence="3" type="ORF">Tco_1055153</name>
</gene>
<feature type="compositionally biased region" description="Basic and acidic residues" evidence="2">
    <location>
        <begin position="140"/>
        <end position="150"/>
    </location>
</feature>
<feature type="region of interest" description="Disordered" evidence="2">
    <location>
        <begin position="140"/>
        <end position="193"/>
    </location>
</feature>
<dbReference type="EMBL" id="BQNB010019027">
    <property type="protein sequence ID" value="GJT80811.1"/>
    <property type="molecule type" value="Genomic_DNA"/>
</dbReference>
<accession>A0ABQ5GYW0</accession>
<evidence type="ECO:0000313" key="4">
    <source>
        <dbReference type="Proteomes" id="UP001151760"/>
    </source>
</evidence>
<feature type="coiled-coil region" evidence="1">
    <location>
        <begin position="223"/>
        <end position="268"/>
    </location>
</feature>
<feature type="compositionally biased region" description="Polar residues" evidence="2">
    <location>
        <begin position="174"/>
        <end position="187"/>
    </location>
</feature>
<comment type="caution">
    <text evidence="3">The sequence shown here is derived from an EMBL/GenBank/DDBJ whole genome shotgun (WGS) entry which is preliminary data.</text>
</comment>
<feature type="compositionally biased region" description="Low complexity" evidence="2">
    <location>
        <begin position="156"/>
        <end position="173"/>
    </location>
</feature>
<evidence type="ECO:0000256" key="1">
    <source>
        <dbReference type="SAM" id="Coils"/>
    </source>
</evidence>
<protein>
    <submittedName>
        <fullName evidence="3">Uncharacterized protein</fullName>
    </submittedName>
</protein>
<evidence type="ECO:0000313" key="3">
    <source>
        <dbReference type="EMBL" id="GJT80811.1"/>
    </source>
</evidence>
<name>A0ABQ5GYW0_9ASTR</name>
<feature type="region of interest" description="Disordered" evidence="2">
    <location>
        <begin position="459"/>
        <end position="481"/>
    </location>
</feature>
<feature type="region of interest" description="Disordered" evidence="2">
    <location>
        <begin position="360"/>
        <end position="390"/>
    </location>
</feature>
<keyword evidence="1" id="KW-0175">Coiled coil</keyword>
<organism evidence="3 4">
    <name type="scientific">Tanacetum coccineum</name>
    <dbReference type="NCBI Taxonomy" id="301880"/>
    <lineage>
        <taxon>Eukaryota</taxon>
        <taxon>Viridiplantae</taxon>
        <taxon>Streptophyta</taxon>
        <taxon>Embryophyta</taxon>
        <taxon>Tracheophyta</taxon>
        <taxon>Spermatophyta</taxon>
        <taxon>Magnoliopsida</taxon>
        <taxon>eudicotyledons</taxon>
        <taxon>Gunneridae</taxon>
        <taxon>Pentapetalae</taxon>
        <taxon>asterids</taxon>
        <taxon>campanulids</taxon>
        <taxon>Asterales</taxon>
        <taxon>Asteraceae</taxon>
        <taxon>Asteroideae</taxon>
        <taxon>Anthemideae</taxon>
        <taxon>Anthemidinae</taxon>
        <taxon>Tanacetum</taxon>
    </lineage>
</organism>
<feature type="non-terminal residue" evidence="3">
    <location>
        <position position="1"/>
    </location>
</feature>
<evidence type="ECO:0000256" key="2">
    <source>
        <dbReference type="SAM" id="MobiDB-lite"/>
    </source>
</evidence>
<sequence>LLTKAFDSKNGCKNMYLQTEVGNEAVHKELGERMERAATTASSLEAEKDSDAQTRFEAASKSPLTHLSQELTHLEVGTDRLRVSTARHILLLLGKVSTDRLRQTAALSTLEDGVVGITATIDRTVKVLVSEASIRRHLKIDDSEVQHQDEEPSLQTTPESSPSRITSSPSLSPQYTLINAPSTSQPPVTEEAASMFHESPLQSVHSLGRDEGSLSLYELTVMCTSLSKKVESLESELKDTKQTYNAALTKLIKRVKKLEQTVKTSQSRKRARLVLSDDEEEDAKIQEKNSADTEILLEEEPTELVEDFGSGEKGEKEIRIADVPDSTASVIPEISTAIPERQVYIRRSVEKRKDKGKAIMKEDELVQKKSKKHLEQERLGQEQKKAEADPAHDIDWSDPAVIRYHTLQNRPFYVVESKKNMCMYLKNQGGYKMSHFKGMSYEDIRPIFERVFKKAGGSRKKTLTRKRAGENQSEECAKRQKTKYEKEKEELRLSLKITPDDDSELLGKKGAKDMEVCKLTRAHGSSSYHGDIQAFLKRLDRQDLNDLYSLVQERFQDYYLEGHDLLLWGDLKMIFDPDESNELWMNQLDWKLMKWKLYENCGVHTMFIYDTPMEINMLVEKKYPLIKEILKKMLSLQLEAEEESTMAFKLIKFFKSLLEE</sequence>